<gene>
    <name evidence="3" type="ORF">KDM90_10310</name>
</gene>
<feature type="coiled-coil region" evidence="1">
    <location>
        <begin position="499"/>
        <end position="542"/>
    </location>
</feature>
<feature type="region of interest" description="Disordered" evidence="2">
    <location>
        <begin position="559"/>
        <end position="585"/>
    </location>
</feature>
<feature type="coiled-coil region" evidence="1">
    <location>
        <begin position="685"/>
        <end position="712"/>
    </location>
</feature>
<organism evidence="3 4">
    <name type="scientific">Undibacterium fentianense</name>
    <dbReference type="NCBI Taxonomy" id="2828728"/>
    <lineage>
        <taxon>Bacteria</taxon>
        <taxon>Pseudomonadati</taxon>
        <taxon>Pseudomonadota</taxon>
        <taxon>Betaproteobacteria</taxon>
        <taxon>Burkholderiales</taxon>
        <taxon>Oxalobacteraceae</taxon>
        <taxon>Undibacterium</taxon>
    </lineage>
</organism>
<evidence type="ECO:0000313" key="3">
    <source>
        <dbReference type="EMBL" id="MBR7800385.1"/>
    </source>
</evidence>
<evidence type="ECO:0000256" key="1">
    <source>
        <dbReference type="SAM" id="Coils"/>
    </source>
</evidence>
<protein>
    <submittedName>
        <fullName evidence="3">Uncharacterized protein</fullName>
    </submittedName>
</protein>
<dbReference type="RefSeq" id="WP_212675524.1">
    <property type="nucleotide sequence ID" value="NZ_JAGSPJ010000004.1"/>
</dbReference>
<name>A0A941IGV8_9BURK</name>
<accession>A0A941IGV8</accession>
<proteinExistence type="predicted"/>
<keyword evidence="4" id="KW-1185">Reference proteome</keyword>
<dbReference type="Proteomes" id="UP000678545">
    <property type="component" value="Unassembled WGS sequence"/>
</dbReference>
<reference evidence="3" key="1">
    <citation type="submission" date="2021-04" db="EMBL/GenBank/DDBJ databases">
        <title>novel species isolated from subtropical streams in China.</title>
        <authorList>
            <person name="Lu H."/>
        </authorList>
    </citation>
    <scope>NUCLEOTIDE SEQUENCE</scope>
    <source>
        <strain evidence="3">FT137W</strain>
    </source>
</reference>
<sequence>MRSLFSFAKKKCSRCDHENTRDANYCSECGLMVGSPVHDTVMRQQRWLPADNELAIFFAVRTLRQLATQSWQIPARSRAFIMQNRRSMELPAGDYDIAAFLAKTPQLDADQSAEILLTRSLPFALLFNFDALHCAQFLPLQASCLLRLKIENTDVFSEHFMSAPGTLTTSDLEQLFHDLVRVPLQAWLSQHSLRELQDRADLLTQLNEHLLSCFNASLATYGLAATQVVIKQLSHQKLNREREHQAEQEFRLDLLIDGKKLDKEKTQQLDALYSEKEWQSIAKQEEQVRLRYRHEEMRQAFKKDLGWLYIQGEHEQAKKRLSRAKLKQDEADRLQTIRLRELALYASIAEAKDRKEAIDAGAVEMVRELEHQARAKSEQRQQQADVWLHVRTLARIKMRAESELAQLQAQETNKLLQQQIAHKIDTLQLEHEIAQSRLIADQEQQREQMQILQAKQVRLAQREHELEEERHQHALIQISLATEIRAREFQRTQEWEQALQQERHQNLQREQHLKEAQANLQRERIEQEAHALERQTEQAHAVMQQEKLQRTLELQARFEQQEQQRQHQAAVSAAEIEESRMRTQRDLQQQEMEQSWRQQREMAESAQQQQLALAKLEIERLNAIAQFSETGKIATANPQNAQALTEILKLQTQAGMSAEQILATQAGQSMHAAQAMSAMASLEQGMSLEQTMKILQDRLREERDQRELELQRRHQIDLTISQGLAQSLGQGRANW</sequence>
<dbReference type="AlphaFoldDB" id="A0A941IGV8"/>
<dbReference type="EMBL" id="JAGSPJ010000004">
    <property type="protein sequence ID" value="MBR7800385.1"/>
    <property type="molecule type" value="Genomic_DNA"/>
</dbReference>
<evidence type="ECO:0000256" key="2">
    <source>
        <dbReference type="SAM" id="MobiDB-lite"/>
    </source>
</evidence>
<keyword evidence="1" id="KW-0175">Coiled coil</keyword>
<evidence type="ECO:0000313" key="4">
    <source>
        <dbReference type="Proteomes" id="UP000678545"/>
    </source>
</evidence>
<comment type="caution">
    <text evidence="3">The sequence shown here is derived from an EMBL/GenBank/DDBJ whole genome shotgun (WGS) entry which is preliminary data.</text>
</comment>